<dbReference type="FunFam" id="1.25.40.10:FF:000582">
    <property type="entry name" value="E3 SUMO-protein ligase RanBP2"/>
    <property type="match status" value="1"/>
</dbReference>
<protein>
    <submittedName>
        <fullName evidence="1">Uncharacterized protein</fullName>
    </submittedName>
</protein>
<name>A0A1B6LXA1_9HEMI</name>
<organism evidence="1">
    <name type="scientific">Graphocephala atropunctata</name>
    <dbReference type="NCBI Taxonomy" id="36148"/>
    <lineage>
        <taxon>Eukaryota</taxon>
        <taxon>Metazoa</taxon>
        <taxon>Ecdysozoa</taxon>
        <taxon>Arthropoda</taxon>
        <taxon>Hexapoda</taxon>
        <taxon>Insecta</taxon>
        <taxon>Pterygota</taxon>
        <taxon>Neoptera</taxon>
        <taxon>Paraneoptera</taxon>
        <taxon>Hemiptera</taxon>
        <taxon>Auchenorrhyncha</taxon>
        <taxon>Membracoidea</taxon>
        <taxon>Cicadellidae</taxon>
        <taxon>Cicadellinae</taxon>
        <taxon>Cicadellini</taxon>
        <taxon>Graphocephala</taxon>
    </lineage>
</organism>
<sequence length="137" mass="16259">RTKREVDRHVQDVLRKIKSENERNLRCYTIAQQYYKVQDYESAKNYISMYLSVKEDSPLAHKLQGLIWEGLGDKVRALNAYKTSLEYEANQPELVLKMCELLCETEVAMDTDRAHYWCERGSDLFPYDPVVFRLKEK</sequence>
<reference evidence="1" key="1">
    <citation type="submission" date="2015-11" db="EMBL/GenBank/DDBJ databases">
        <title>De novo transcriptome assembly of four potential Pierce s Disease insect vectors from Arizona vineyards.</title>
        <authorList>
            <person name="Tassone E.E."/>
        </authorList>
    </citation>
    <scope>NUCLEOTIDE SEQUENCE</scope>
</reference>
<gene>
    <name evidence="1" type="ORF">g.45954</name>
</gene>
<feature type="non-terminal residue" evidence="1">
    <location>
        <position position="137"/>
    </location>
</feature>
<feature type="non-terminal residue" evidence="1">
    <location>
        <position position="1"/>
    </location>
</feature>
<proteinExistence type="predicted"/>
<accession>A0A1B6LXA1</accession>
<dbReference type="SUPFAM" id="SSF48452">
    <property type="entry name" value="TPR-like"/>
    <property type="match status" value="1"/>
</dbReference>
<evidence type="ECO:0000313" key="1">
    <source>
        <dbReference type="EMBL" id="JAT28265.1"/>
    </source>
</evidence>
<dbReference type="AlphaFoldDB" id="A0A1B6LXA1"/>
<dbReference type="EMBL" id="GEBQ01011712">
    <property type="protein sequence ID" value="JAT28265.1"/>
    <property type="molecule type" value="Transcribed_RNA"/>
</dbReference>
<dbReference type="InterPro" id="IPR011990">
    <property type="entry name" value="TPR-like_helical_dom_sf"/>
</dbReference>
<dbReference type="Gene3D" id="1.25.40.10">
    <property type="entry name" value="Tetratricopeptide repeat domain"/>
    <property type="match status" value="1"/>
</dbReference>